<evidence type="ECO:0000256" key="3">
    <source>
        <dbReference type="ARBA" id="ARBA00022840"/>
    </source>
</evidence>
<organism evidence="5 6">
    <name type="scientific">Halomonas qaidamensis</name>
    <dbReference type="NCBI Taxonomy" id="2866211"/>
    <lineage>
        <taxon>Bacteria</taxon>
        <taxon>Pseudomonadati</taxon>
        <taxon>Pseudomonadota</taxon>
        <taxon>Gammaproteobacteria</taxon>
        <taxon>Oceanospirillales</taxon>
        <taxon>Halomonadaceae</taxon>
        <taxon>Halomonas</taxon>
    </lineage>
</organism>
<dbReference type="InterPro" id="IPR003439">
    <property type="entry name" value="ABC_transporter-like_ATP-bd"/>
</dbReference>
<name>A0ABY6JKZ0_9GAMM</name>
<reference evidence="5 6" key="1">
    <citation type="journal article" date="2022" name="Antonie Van Leeuwenhoek">
        <title>Whole genome sequencing of the halophilic Halomonas qaidamensis XH36, a novel species strain with high ectoine production.</title>
        <authorList>
            <person name="Zhang T."/>
            <person name="Cui T."/>
            <person name="Cao Y."/>
            <person name="Li Y."/>
            <person name="Li F."/>
            <person name="Zhu D."/>
            <person name="Xing J."/>
        </authorList>
    </citation>
    <scope>NUCLEOTIDE SEQUENCE [LARGE SCALE GENOMIC DNA]</scope>
    <source>
        <strain evidence="5 6">XH36</strain>
    </source>
</reference>
<dbReference type="InterPro" id="IPR027417">
    <property type="entry name" value="P-loop_NTPase"/>
</dbReference>
<evidence type="ECO:0000313" key="5">
    <source>
        <dbReference type="EMBL" id="UYV17982.1"/>
    </source>
</evidence>
<dbReference type="EMBL" id="CP080627">
    <property type="protein sequence ID" value="UYV17982.1"/>
    <property type="molecule type" value="Genomic_DNA"/>
</dbReference>
<dbReference type="PROSITE" id="PS50893">
    <property type="entry name" value="ABC_TRANSPORTER_2"/>
    <property type="match status" value="1"/>
</dbReference>
<keyword evidence="6" id="KW-1185">Reference proteome</keyword>
<accession>A0ABY6JKZ0</accession>
<dbReference type="GO" id="GO:0005524">
    <property type="term" value="F:ATP binding"/>
    <property type="evidence" value="ECO:0007669"/>
    <property type="project" value="UniProtKB-KW"/>
</dbReference>
<keyword evidence="2" id="KW-0547">Nucleotide-binding</keyword>
<sequence length="232" mass="25249">MLAIQGMTVQRGVGAQAHKIRLPTLSLAPGECVAITGPSGCGKSTLLEAVGLLLAPSRLEHFQLGTLQHDVAKLWRTDKQSELAKLRARDLGFVLQNGGLLPFLNVADNIALPRRLQGLASESARTTQAVERLGLMPLLQKRPSMLSIGERQRVAFVRALAHEPQLLLADEPTAALDPHSAHDLFALFMEVVEELQLSALVVSHDWSLVRTFGLPRIDAVIVKGETVFEPRV</sequence>
<dbReference type="SMART" id="SM00382">
    <property type="entry name" value="AAA"/>
    <property type="match status" value="1"/>
</dbReference>
<feature type="domain" description="ABC transporter" evidence="4">
    <location>
        <begin position="4"/>
        <end position="232"/>
    </location>
</feature>
<evidence type="ECO:0000313" key="6">
    <source>
        <dbReference type="Proteomes" id="UP001163082"/>
    </source>
</evidence>
<dbReference type="SUPFAM" id="SSF52540">
    <property type="entry name" value="P-loop containing nucleoside triphosphate hydrolases"/>
    <property type="match status" value="1"/>
</dbReference>
<keyword evidence="3 5" id="KW-0067">ATP-binding</keyword>
<dbReference type="Gene3D" id="3.40.50.300">
    <property type="entry name" value="P-loop containing nucleotide triphosphate hydrolases"/>
    <property type="match status" value="1"/>
</dbReference>
<dbReference type="InterPro" id="IPR003593">
    <property type="entry name" value="AAA+_ATPase"/>
</dbReference>
<dbReference type="PANTHER" id="PTHR24220">
    <property type="entry name" value="IMPORT ATP-BINDING PROTEIN"/>
    <property type="match status" value="1"/>
</dbReference>
<dbReference type="Proteomes" id="UP001163082">
    <property type="component" value="Chromosome"/>
</dbReference>
<dbReference type="Pfam" id="PF00005">
    <property type="entry name" value="ABC_tran"/>
    <property type="match status" value="1"/>
</dbReference>
<proteinExistence type="inferred from homology"/>
<gene>
    <name evidence="5" type="ORF">K1Y77_10800</name>
</gene>
<dbReference type="PANTHER" id="PTHR24220:SF689">
    <property type="entry name" value="LIPOPROTEIN-RELEASING SYSTEM ATP-BINDING PROTEIN LOLD"/>
    <property type="match status" value="1"/>
</dbReference>
<evidence type="ECO:0000256" key="1">
    <source>
        <dbReference type="ARBA" id="ARBA00005417"/>
    </source>
</evidence>
<protein>
    <submittedName>
        <fullName evidence="5">ABC transporter ATP-binding protein</fullName>
    </submittedName>
</protein>
<dbReference type="RefSeq" id="WP_264428393.1">
    <property type="nucleotide sequence ID" value="NZ_CP080627.1"/>
</dbReference>
<evidence type="ECO:0000256" key="2">
    <source>
        <dbReference type="ARBA" id="ARBA00022741"/>
    </source>
</evidence>
<evidence type="ECO:0000259" key="4">
    <source>
        <dbReference type="PROSITE" id="PS50893"/>
    </source>
</evidence>
<dbReference type="InterPro" id="IPR015854">
    <property type="entry name" value="ABC_transpr_LolD-like"/>
</dbReference>
<comment type="similarity">
    <text evidence="1">Belongs to the ABC transporter superfamily.</text>
</comment>